<protein>
    <submittedName>
        <fullName evidence="2">DUF2790 domain-containing protein</fullName>
    </submittedName>
</protein>
<evidence type="ECO:0000256" key="1">
    <source>
        <dbReference type="SAM" id="SignalP"/>
    </source>
</evidence>
<keyword evidence="3" id="KW-1185">Reference proteome</keyword>
<dbReference type="Proteomes" id="UP001243713">
    <property type="component" value="Chromosome"/>
</dbReference>
<evidence type="ECO:0000313" key="3">
    <source>
        <dbReference type="Proteomes" id="UP001243713"/>
    </source>
</evidence>
<dbReference type="Pfam" id="PF10976">
    <property type="entry name" value="DUF2790"/>
    <property type="match status" value="1"/>
</dbReference>
<feature type="chain" id="PRO_5046526912" evidence="1">
    <location>
        <begin position="21"/>
        <end position="78"/>
    </location>
</feature>
<proteinExistence type="predicted"/>
<dbReference type="Gene3D" id="2.30.140.50">
    <property type="entry name" value="Protein of unknown function DUF2790"/>
    <property type="match status" value="1"/>
</dbReference>
<reference evidence="2 3" key="1">
    <citation type="submission" date="2022-03" db="EMBL/GenBank/DDBJ databases">
        <title>Plant growth promoting endophytes with ACC deaminase activity.</title>
        <authorList>
            <person name="Charles T."/>
            <person name="Van Dyk A."/>
            <person name="Cheng J."/>
            <person name="Heil J."/>
        </authorList>
    </citation>
    <scope>NUCLEOTIDE SEQUENCE [LARGE SCALE GENOMIC DNA]</scope>
    <source>
        <strain evidence="2 3">8R6</strain>
    </source>
</reference>
<keyword evidence="1" id="KW-0732">Signal</keyword>
<dbReference type="EMBL" id="CP093428">
    <property type="protein sequence ID" value="WGK88164.1"/>
    <property type="molecule type" value="Genomic_DNA"/>
</dbReference>
<feature type="signal peptide" evidence="1">
    <location>
        <begin position="1"/>
        <end position="20"/>
    </location>
</feature>
<dbReference type="RefSeq" id="WP_280161406.1">
    <property type="nucleotide sequence ID" value="NZ_CP093428.1"/>
</dbReference>
<gene>
    <name evidence="2" type="ORF">MOQ58_16635</name>
</gene>
<dbReference type="InterPro" id="IPR021245">
    <property type="entry name" value="DUF2790"/>
</dbReference>
<organism evidence="2 3">
    <name type="scientific">Pseudomonas migulae</name>
    <dbReference type="NCBI Taxonomy" id="78543"/>
    <lineage>
        <taxon>Bacteria</taxon>
        <taxon>Pseudomonadati</taxon>
        <taxon>Pseudomonadota</taxon>
        <taxon>Gammaproteobacteria</taxon>
        <taxon>Pseudomonadales</taxon>
        <taxon>Pseudomonadaceae</taxon>
        <taxon>Pseudomonas</taxon>
    </lineage>
</organism>
<name>A0ABY8MLE7_9PSED</name>
<sequence length="78" mass="8291">MKKILLALSLLAGMSAQIHAEETAVAYEYGMKLDIAHVVSITPIADECGVVPVKMTYQDSTGATHILDYSVFGTGCSN</sequence>
<evidence type="ECO:0000313" key="2">
    <source>
        <dbReference type="EMBL" id="WGK88164.1"/>
    </source>
</evidence>
<accession>A0ABY8MLE7</accession>